<keyword evidence="3" id="KW-1185">Reference proteome</keyword>
<evidence type="ECO:0000313" key="3">
    <source>
        <dbReference type="Proteomes" id="UP001488838"/>
    </source>
</evidence>
<organism evidence="2 3">
    <name type="scientific">Myodes glareolus</name>
    <name type="common">Bank vole</name>
    <name type="synonym">Clethrionomys glareolus</name>
    <dbReference type="NCBI Taxonomy" id="447135"/>
    <lineage>
        <taxon>Eukaryota</taxon>
        <taxon>Metazoa</taxon>
        <taxon>Chordata</taxon>
        <taxon>Craniata</taxon>
        <taxon>Vertebrata</taxon>
        <taxon>Euteleostomi</taxon>
        <taxon>Mammalia</taxon>
        <taxon>Eutheria</taxon>
        <taxon>Euarchontoglires</taxon>
        <taxon>Glires</taxon>
        <taxon>Rodentia</taxon>
        <taxon>Myomorpha</taxon>
        <taxon>Muroidea</taxon>
        <taxon>Cricetidae</taxon>
        <taxon>Arvicolinae</taxon>
        <taxon>Myodes</taxon>
    </lineage>
</organism>
<feature type="region of interest" description="Disordered" evidence="1">
    <location>
        <begin position="97"/>
        <end position="164"/>
    </location>
</feature>
<accession>A0AAW0H1X6</accession>
<proteinExistence type="predicted"/>
<evidence type="ECO:0000256" key="1">
    <source>
        <dbReference type="SAM" id="MobiDB-lite"/>
    </source>
</evidence>
<reference evidence="2 3" key="1">
    <citation type="journal article" date="2023" name="bioRxiv">
        <title>Conserved and derived expression patterns and positive selection on dental genes reveal complex evolutionary context of ever-growing rodent molars.</title>
        <authorList>
            <person name="Calamari Z.T."/>
            <person name="Song A."/>
            <person name="Cohen E."/>
            <person name="Akter M."/>
            <person name="Roy R.D."/>
            <person name="Hallikas O."/>
            <person name="Christensen M.M."/>
            <person name="Li P."/>
            <person name="Marangoni P."/>
            <person name="Jernvall J."/>
            <person name="Klein O.D."/>
        </authorList>
    </citation>
    <scope>NUCLEOTIDE SEQUENCE [LARGE SCALE GENOMIC DNA]</scope>
    <source>
        <strain evidence="2">V071</strain>
    </source>
</reference>
<feature type="compositionally biased region" description="Basic and acidic residues" evidence="1">
    <location>
        <begin position="144"/>
        <end position="153"/>
    </location>
</feature>
<comment type="caution">
    <text evidence="2">The sequence shown here is derived from an EMBL/GenBank/DDBJ whole genome shotgun (WGS) entry which is preliminary data.</text>
</comment>
<feature type="compositionally biased region" description="Low complexity" evidence="1">
    <location>
        <begin position="120"/>
        <end position="143"/>
    </location>
</feature>
<dbReference type="Proteomes" id="UP001488838">
    <property type="component" value="Unassembled WGS sequence"/>
</dbReference>
<gene>
    <name evidence="2" type="ORF">U0070_006891</name>
</gene>
<evidence type="ECO:0000313" key="2">
    <source>
        <dbReference type="EMBL" id="KAK7795721.1"/>
    </source>
</evidence>
<dbReference type="EMBL" id="JBBHLL010001849">
    <property type="protein sequence ID" value="KAK7795721.1"/>
    <property type="molecule type" value="Genomic_DNA"/>
</dbReference>
<protein>
    <submittedName>
        <fullName evidence="2">Uncharacterized protein</fullName>
    </submittedName>
</protein>
<sequence length="230" mass="25701">MIGAHQLTSPPLQSESLLAMFDPLSSHDGASAVVRPKVHYARPSHPPPDPPVLEDAVRGNEARLPTFGSHVLTAAEMEAFRQRHSYPERLVRSRSSDIVSSVWRPMSDPSCNRRSGNDELPPAAATGATSLAAAPHSSSSPSKDSSRGEAEECKDSDDERSDRSRPWWRKRFVSAMPKAPIPFRKKERQEKTKMIWDLTDSQHSQVCRPMGFLAPSFPEHIFHNIFSWKP</sequence>
<name>A0AAW0H1X6_MYOGA</name>
<dbReference type="AlphaFoldDB" id="A0AAW0H1X6"/>